<evidence type="ECO:0000313" key="2">
    <source>
        <dbReference type="Proteomes" id="UP000198406"/>
    </source>
</evidence>
<gene>
    <name evidence="1" type="ORF">FisN_20Lu045</name>
</gene>
<evidence type="ECO:0000313" key="1">
    <source>
        <dbReference type="EMBL" id="GAX18274.1"/>
    </source>
</evidence>
<organism evidence="1 2">
    <name type="scientific">Fistulifera solaris</name>
    <name type="common">Oleaginous diatom</name>
    <dbReference type="NCBI Taxonomy" id="1519565"/>
    <lineage>
        <taxon>Eukaryota</taxon>
        <taxon>Sar</taxon>
        <taxon>Stramenopiles</taxon>
        <taxon>Ochrophyta</taxon>
        <taxon>Bacillariophyta</taxon>
        <taxon>Bacillariophyceae</taxon>
        <taxon>Bacillariophycidae</taxon>
        <taxon>Naviculales</taxon>
        <taxon>Naviculaceae</taxon>
        <taxon>Fistulifera</taxon>
    </lineage>
</organism>
<keyword evidence="2" id="KW-1185">Reference proteome</keyword>
<sequence>MIHPNRPSIGCNQVASAVSDSLADALQYHVLRRSAATAHSDRTPNRSMRTKRVMKILQEALELIDSIEIDSNQCIDNKDSPGPSNTARP</sequence>
<proteinExistence type="predicted"/>
<accession>A0A1Z5JW69</accession>
<dbReference type="EMBL" id="BDSP01000126">
    <property type="protein sequence ID" value="GAX18274.1"/>
    <property type="molecule type" value="Genomic_DNA"/>
</dbReference>
<reference evidence="1 2" key="1">
    <citation type="journal article" date="2015" name="Plant Cell">
        <title>Oil accumulation by the oleaginous diatom Fistulifera solaris as revealed by the genome and transcriptome.</title>
        <authorList>
            <person name="Tanaka T."/>
            <person name="Maeda Y."/>
            <person name="Veluchamy A."/>
            <person name="Tanaka M."/>
            <person name="Abida H."/>
            <person name="Marechal E."/>
            <person name="Bowler C."/>
            <person name="Muto M."/>
            <person name="Sunaga Y."/>
            <person name="Tanaka M."/>
            <person name="Yoshino T."/>
            <person name="Taniguchi T."/>
            <person name="Fukuda Y."/>
            <person name="Nemoto M."/>
            <person name="Matsumoto M."/>
            <person name="Wong P.S."/>
            <person name="Aburatani S."/>
            <person name="Fujibuchi W."/>
        </authorList>
    </citation>
    <scope>NUCLEOTIDE SEQUENCE [LARGE SCALE GENOMIC DNA]</scope>
    <source>
        <strain evidence="1 2">JPCC DA0580</strain>
    </source>
</reference>
<name>A0A1Z5JW69_FISSO</name>
<comment type="caution">
    <text evidence="1">The sequence shown here is derived from an EMBL/GenBank/DDBJ whole genome shotgun (WGS) entry which is preliminary data.</text>
</comment>
<dbReference type="AlphaFoldDB" id="A0A1Z5JW69"/>
<dbReference type="Proteomes" id="UP000198406">
    <property type="component" value="Unassembled WGS sequence"/>
</dbReference>
<protein>
    <submittedName>
        <fullName evidence="1">Uncharacterized protein</fullName>
    </submittedName>
</protein>
<dbReference type="InParanoid" id="A0A1Z5JW69"/>